<dbReference type="GO" id="GO:0031956">
    <property type="term" value="F:medium-chain fatty acid-CoA ligase activity"/>
    <property type="evidence" value="ECO:0007669"/>
    <property type="project" value="TreeGrafter"/>
</dbReference>
<name>A0A423XKN7_9PEZI</name>
<gene>
    <name evidence="5" type="ORF">VPNG_01427</name>
</gene>
<keyword evidence="2" id="KW-0596">Phosphopantetheine</keyword>
<evidence type="ECO:0000256" key="3">
    <source>
        <dbReference type="ARBA" id="ARBA00022553"/>
    </source>
</evidence>
<evidence type="ECO:0000256" key="1">
    <source>
        <dbReference type="ARBA" id="ARBA00006432"/>
    </source>
</evidence>
<dbReference type="InterPro" id="IPR045851">
    <property type="entry name" value="AMP-bd_C_sf"/>
</dbReference>
<reference evidence="5 6" key="1">
    <citation type="submission" date="2015-09" db="EMBL/GenBank/DDBJ databases">
        <title>Host preference determinants of Valsa canker pathogens revealed by comparative genomics.</title>
        <authorList>
            <person name="Yin Z."/>
            <person name="Huang L."/>
        </authorList>
    </citation>
    <scope>NUCLEOTIDE SEQUENCE [LARGE SCALE GENOMIC DNA]</scope>
    <source>
        <strain evidence="5 6">SXYLt</strain>
    </source>
</reference>
<dbReference type="SUPFAM" id="SSF56801">
    <property type="entry name" value="Acetyl-CoA synthetase-like"/>
    <property type="match status" value="1"/>
</dbReference>
<dbReference type="GO" id="GO:0006631">
    <property type="term" value="P:fatty acid metabolic process"/>
    <property type="evidence" value="ECO:0007669"/>
    <property type="project" value="TreeGrafter"/>
</dbReference>
<dbReference type="OrthoDB" id="10253869at2759"/>
<dbReference type="SUPFAM" id="SSF47336">
    <property type="entry name" value="ACP-like"/>
    <property type="match status" value="1"/>
</dbReference>
<dbReference type="PANTHER" id="PTHR43201">
    <property type="entry name" value="ACYL-COA SYNTHETASE"/>
    <property type="match status" value="1"/>
</dbReference>
<evidence type="ECO:0000313" key="5">
    <source>
        <dbReference type="EMBL" id="ROW16951.1"/>
    </source>
</evidence>
<dbReference type="SMART" id="SM00823">
    <property type="entry name" value="PKS_PP"/>
    <property type="match status" value="1"/>
</dbReference>
<dbReference type="EMBL" id="LKEB01000003">
    <property type="protein sequence ID" value="ROW16951.1"/>
    <property type="molecule type" value="Genomic_DNA"/>
</dbReference>
<comment type="caution">
    <text evidence="5">The sequence shown here is derived from an EMBL/GenBank/DDBJ whole genome shotgun (WGS) entry which is preliminary data.</text>
</comment>
<dbReference type="Pfam" id="PF00975">
    <property type="entry name" value="Thioesterase"/>
    <property type="match status" value="1"/>
</dbReference>
<dbReference type="InterPro" id="IPR020806">
    <property type="entry name" value="PKS_PP-bd"/>
</dbReference>
<dbReference type="InterPro" id="IPR029058">
    <property type="entry name" value="AB_hydrolase_fold"/>
</dbReference>
<dbReference type="Gene3D" id="3.40.50.12780">
    <property type="entry name" value="N-terminal domain of ligase-like"/>
    <property type="match status" value="1"/>
</dbReference>
<comment type="similarity">
    <text evidence="1">Belongs to the ATP-dependent AMP-binding enzyme family.</text>
</comment>
<accession>A0A423XKN7</accession>
<evidence type="ECO:0000259" key="4">
    <source>
        <dbReference type="PROSITE" id="PS50075"/>
    </source>
</evidence>
<dbReference type="InterPro" id="IPR036736">
    <property type="entry name" value="ACP-like_sf"/>
</dbReference>
<dbReference type="PANTHER" id="PTHR43201:SF8">
    <property type="entry name" value="ACYL-COA SYNTHETASE FAMILY MEMBER 3"/>
    <property type="match status" value="1"/>
</dbReference>
<sequence>MRITVPGQESLLAPPGQPGDLQLRGKVVFDSYYRDPEATAEAFTTDGWFLTGDQGLIDAEGYLSLTGRAKDIVNINGAKFSMSHIQSALDQALSHMVVRLFAFASRAAHTEQVTVAYIPKDRDPRSNDIVSIEKIAFETCHLHSGTGPVIFSLREESIPLLPTSSLGKVSRSKLRTLYESGTFSRDIDAHSNVLKQFKEPTHRLGAIEISDTESLLIELLAELQRVNSSSISVQTSIFELGFSSIDVIRLKLLISHRLGITVPVTTLIKQPTPSALAKAIRPCCADDLSSGVLNPGYDPVVVFKETGSKTPLWLVHPGIGEVLVFVGLAQNMGDDDRPVYALRARGFEPGQERFKSIEEAVDIYISAIRKRQPQRPYAIAGYSYGTMLAFEITKRLEAADGSGTVQFLGSFNLPPHIKTRMKQLVWNNCLLHLVYFLGLTTEEDAEKIEGSDFQAMDRDSALTYILDLSDAERMHELGLDRPGLVRWTDVAYDLPRMATQYDPHGEVDVLDVFYAKPLKAAAPNKEEWRNKHLSKWEDYSL</sequence>
<dbReference type="STRING" id="1230097.A0A423XKN7"/>
<evidence type="ECO:0000256" key="2">
    <source>
        <dbReference type="ARBA" id="ARBA00022450"/>
    </source>
</evidence>
<dbReference type="InterPro" id="IPR042099">
    <property type="entry name" value="ANL_N_sf"/>
</dbReference>
<dbReference type="InterPro" id="IPR001031">
    <property type="entry name" value="Thioesterase"/>
</dbReference>
<dbReference type="PROSITE" id="PS50075">
    <property type="entry name" value="CARRIER"/>
    <property type="match status" value="1"/>
</dbReference>
<organism evidence="5 6">
    <name type="scientific">Cytospora leucostoma</name>
    <dbReference type="NCBI Taxonomy" id="1230097"/>
    <lineage>
        <taxon>Eukaryota</taxon>
        <taxon>Fungi</taxon>
        <taxon>Dikarya</taxon>
        <taxon>Ascomycota</taxon>
        <taxon>Pezizomycotina</taxon>
        <taxon>Sordariomycetes</taxon>
        <taxon>Sordariomycetidae</taxon>
        <taxon>Diaporthales</taxon>
        <taxon>Cytosporaceae</taxon>
        <taxon>Cytospora</taxon>
    </lineage>
</organism>
<dbReference type="InParanoid" id="A0A423XKN7"/>
<keyword evidence="6" id="KW-1185">Reference proteome</keyword>
<dbReference type="GO" id="GO:0031177">
    <property type="term" value="F:phosphopantetheine binding"/>
    <property type="evidence" value="ECO:0007669"/>
    <property type="project" value="InterPro"/>
</dbReference>
<dbReference type="Pfam" id="PF00550">
    <property type="entry name" value="PP-binding"/>
    <property type="match status" value="1"/>
</dbReference>
<dbReference type="Gene3D" id="3.40.50.1820">
    <property type="entry name" value="alpha/beta hydrolase"/>
    <property type="match status" value="1"/>
</dbReference>
<dbReference type="InterPro" id="IPR009081">
    <property type="entry name" value="PP-bd_ACP"/>
</dbReference>
<dbReference type="Proteomes" id="UP000285146">
    <property type="component" value="Unassembled WGS sequence"/>
</dbReference>
<evidence type="ECO:0000313" key="6">
    <source>
        <dbReference type="Proteomes" id="UP000285146"/>
    </source>
</evidence>
<proteinExistence type="inferred from homology"/>
<feature type="domain" description="Carrier" evidence="4">
    <location>
        <begin position="210"/>
        <end position="284"/>
    </location>
</feature>
<protein>
    <recommendedName>
        <fullName evidence="4">Carrier domain-containing protein</fullName>
    </recommendedName>
</protein>
<keyword evidence="3" id="KW-0597">Phosphoprotein</keyword>
<dbReference type="SUPFAM" id="SSF53474">
    <property type="entry name" value="alpha/beta-Hydrolases"/>
    <property type="match status" value="1"/>
</dbReference>
<dbReference type="Gene3D" id="3.30.300.30">
    <property type="match status" value="1"/>
</dbReference>
<dbReference type="AlphaFoldDB" id="A0A423XKN7"/>
<dbReference type="Gene3D" id="1.10.1200.10">
    <property type="entry name" value="ACP-like"/>
    <property type="match status" value="1"/>
</dbReference>